<feature type="region of interest" description="Disordered" evidence="1">
    <location>
        <begin position="1"/>
        <end position="83"/>
    </location>
</feature>
<organism evidence="2 3">
    <name type="scientific">Pleurodeles waltl</name>
    <name type="common">Iberian ribbed newt</name>
    <dbReference type="NCBI Taxonomy" id="8319"/>
    <lineage>
        <taxon>Eukaryota</taxon>
        <taxon>Metazoa</taxon>
        <taxon>Chordata</taxon>
        <taxon>Craniata</taxon>
        <taxon>Vertebrata</taxon>
        <taxon>Euteleostomi</taxon>
        <taxon>Amphibia</taxon>
        <taxon>Batrachia</taxon>
        <taxon>Caudata</taxon>
        <taxon>Salamandroidea</taxon>
        <taxon>Salamandridae</taxon>
        <taxon>Pleurodelinae</taxon>
        <taxon>Pleurodeles</taxon>
    </lineage>
</organism>
<comment type="caution">
    <text evidence="2">The sequence shown here is derived from an EMBL/GenBank/DDBJ whole genome shotgun (WGS) entry which is preliminary data.</text>
</comment>
<name>A0AAV7RKY4_PLEWA</name>
<accession>A0AAV7RKY4</accession>
<evidence type="ECO:0000256" key="1">
    <source>
        <dbReference type="SAM" id="MobiDB-lite"/>
    </source>
</evidence>
<evidence type="ECO:0000313" key="2">
    <source>
        <dbReference type="EMBL" id="KAJ1152625.1"/>
    </source>
</evidence>
<gene>
    <name evidence="2" type="ORF">NDU88_005400</name>
</gene>
<dbReference type="Proteomes" id="UP001066276">
    <property type="component" value="Chromosome 5"/>
</dbReference>
<dbReference type="AlphaFoldDB" id="A0AAV7RKY4"/>
<protein>
    <submittedName>
        <fullName evidence="2">Uncharacterized protein</fullName>
    </submittedName>
</protein>
<sequence length="147" mass="15474">MARGLPLNADTPGKPRLACRSRQGALTAGSAQKRGMGVAGMSSMGQRGKDKGRGLGNTGRMGLSRRAPAEARRRRGEVEEEIDLPRVGKRDGLAGVRAGTCTGASVWRQGEVGRGNKGGRRTRRCAAASEGPTGASFQKMAYYITVE</sequence>
<proteinExistence type="predicted"/>
<feature type="region of interest" description="Disordered" evidence="1">
    <location>
        <begin position="109"/>
        <end position="132"/>
    </location>
</feature>
<evidence type="ECO:0000313" key="3">
    <source>
        <dbReference type="Proteomes" id="UP001066276"/>
    </source>
</evidence>
<keyword evidence="3" id="KW-1185">Reference proteome</keyword>
<dbReference type="EMBL" id="JANPWB010000009">
    <property type="protein sequence ID" value="KAJ1152625.1"/>
    <property type="molecule type" value="Genomic_DNA"/>
</dbReference>
<reference evidence="2" key="1">
    <citation type="journal article" date="2022" name="bioRxiv">
        <title>Sequencing and chromosome-scale assembly of the giantPleurodeles waltlgenome.</title>
        <authorList>
            <person name="Brown T."/>
            <person name="Elewa A."/>
            <person name="Iarovenko S."/>
            <person name="Subramanian E."/>
            <person name="Araus A.J."/>
            <person name="Petzold A."/>
            <person name="Susuki M."/>
            <person name="Suzuki K.-i.T."/>
            <person name="Hayashi T."/>
            <person name="Toyoda A."/>
            <person name="Oliveira C."/>
            <person name="Osipova E."/>
            <person name="Leigh N.D."/>
            <person name="Simon A."/>
            <person name="Yun M.H."/>
        </authorList>
    </citation>
    <scope>NUCLEOTIDE SEQUENCE</scope>
    <source>
        <strain evidence="2">20211129_DDA</strain>
        <tissue evidence="2">Liver</tissue>
    </source>
</reference>